<evidence type="ECO:0000256" key="1">
    <source>
        <dbReference type="ARBA" id="ARBA00001946"/>
    </source>
</evidence>
<gene>
    <name evidence="5" type="ORF">Cni_G24642</name>
</gene>
<dbReference type="Proteomes" id="UP001327560">
    <property type="component" value="Chromosome 8"/>
</dbReference>
<keyword evidence="2" id="KW-0460">Magnesium</keyword>
<dbReference type="GO" id="GO:0000287">
    <property type="term" value="F:magnesium ion binding"/>
    <property type="evidence" value="ECO:0007669"/>
    <property type="project" value="TreeGrafter"/>
</dbReference>
<dbReference type="EMBL" id="CP136897">
    <property type="protein sequence ID" value="WOL15861.1"/>
    <property type="molecule type" value="Genomic_DNA"/>
</dbReference>
<name>A0AAQ3QKA8_9LILI</name>
<dbReference type="Pfam" id="PF19086">
    <property type="entry name" value="Terpene_syn_C_2"/>
    <property type="match status" value="1"/>
</dbReference>
<proteinExistence type="predicted"/>
<dbReference type="Gene3D" id="1.50.10.160">
    <property type="match status" value="2"/>
</dbReference>
<dbReference type="Pfam" id="PF01397">
    <property type="entry name" value="Terpene_synth"/>
    <property type="match status" value="1"/>
</dbReference>
<protein>
    <recommendedName>
        <fullName evidence="4">Terpene synthase N-terminal domain-containing protein</fullName>
    </recommendedName>
</protein>
<dbReference type="SUPFAM" id="SSF48576">
    <property type="entry name" value="Terpenoid synthases"/>
    <property type="match status" value="1"/>
</dbReference>
<dbReference type="InterPro" id="IPR008949">
    <property type="entry name" value="Isoprenoid_synthase_dom_sf"/>
</dbReference>
<feature type="domain" description="Terpene synthase N-terminal" evidence="4">
    <location>
        <begin position="405"/>
        <end position="604"/>
    </location>
</feature>
<dbReference type="InterPro" id="IPR036965">
    <property type="entry name" value="Terpene_synth_N_sf"/>
</dbReference>
<dbReference type="Gene3D" id="1.10.600.10">
    <property type="entry name" value="Farnesyl Diphosphate Synthase"/>
    <property type="match status" value="1"/>
</dbReference>
<dbReference type="SFLD" id="SFLDG01014">
    <property type="entry name" value="Terpene_Cyclase_Like_1_N-term"/>
    <property type="match status" value="1"/>
</dbReference>
<organism evidence="5 6">
    <name type="scientific">Canna indica</name>
    <name type="common">Indian-shot</name>
    <dbReference type="NCBI Taxonomy" id="4628"/>
    <lineage>
        <taxon>Eukaryota</taxon>
        <taxon>Viridiplantae</taxon>
        <taxon>Streptophyta</taxon>
        <taxon>Embryophyta</taxon>
        <taxon>Tracheophyta</taxon>
        <taxon>Spermatophyta</taxon>
        <taxon>Magnoliopsida</taxon>
        <taxon>Liliopsida</taxon>
        <taxon>Zingiberales</taxon>
        <taxon>Cannaceae</taxon>
        <taxon>Canna</taxon>
    </lineage>
</organism>
<dbReference type="AlphaFoldDB" id="A0AAQ3QKA8"/>
<dbReference type="PANTHER" id="PTHR31739:SF3">
    <property type="entry name" value="ENT-KAUR-16-ENE SYNTHASE, CHLOROPLASTIC"/>
    <property type="match status" value="1"/>
</dbReference>
<reference evidence="5 6" key="1">
    <citation type="submission" date="2023-10" db="EMBL/GenBank/DDBJ databases">
        <title>Chromosome-scale genome assembly provides insights into flower coloration mechanisms of Canna indica.</title>
        <authorList>
            <person name="Li C."/>
        </authorList>
    </citation>
    <scope>NUCLEOTIDE SEQUENCE [LARGE SCALE GENOMIC DNA]</scope>
    <source>
        <tissue evidence="5">Flower</tissue>
    </source>
</reference>
<evidence type="ECO:0000313" key="5">
    <source>
        <dbReference type="EMBL" id="WOL15861.1"/>
    </source>
</evidence>
<evidence type="ECO:0000313" key="6">
    <source>
        <dbReference type="Proteomes" id="UP001327560"/>
    </source>
</evidence>
<dbReference type="InterPro" id="IPR001906">
    <property type="entry name" value="Terpene_synth_N"/>
</dbReference>
<evidence type="ECO:0000256" key="2">
    <source>
        <dbReference type="ARBA" id="ARBA00022842"/>
    </source>
</evidence>
<dbReference type="GO" id="GO:0010333">
    <property type="term" value="F:terpene synthase activity"/>
    <property type="evidence" value="ECO:0007669"/>
    <property type="project" value="InterPro"/>
</dbReference>
<keyword evidence="6" id="KW-1185">Reference proteome</keyword>
<comment type="cofactor">
    <cofactor evidence="1">
        <name>Mg(2+)</name>
        <dbReference type="ChEBI" id="CHEBI:18420"/>
    </cofactor>
</comment>
<evidence type="ECO:0000256" key="3">
    <source>
        <dbReference type="ARBA" id="ARBA00023239"/>
    </source>
</evidence>
<dbReference type="InterPro" id="IPR050148">
    <property type="entry name" value="Terpene_synthase-like"/>
</dbReference>
<dbReference type="Gene3D" id="1.50.10.130">
    <property type="entry name" value="Terpene synthase, N-terminal domain"/>
    <property type="match status" value="1"/>
</dbReference>
<dbReference type="SUPFAM" id="SSF48239">
    <property type="entry name" value="Terpenoid cyclases/Protein prenyltransferases"/>
    <property type="match status" value="2"/>
</dbReference>
<evidence type="ECO:0000259" key="4">
    <source>
        <dbReference type="Pfam" id="PF01397"/>
    </source>
</evidence>
<dbReference type="PANTHER" id="PTHR31739">
    <property type="entry name" value="ENT-COPALYL DIPHOSPHATE SYNTHASE, CHLOROPLASTIC"/>
    <property type="match status" value="1"/>
</dbReference>
<accession>A0AAQ3QKA8</accession>
<sequence>MMKEAEWRLNKEVPSVDEYMTNGYMSIAVGPIILPAVYFVGPEIPEDVVSHSEYHKLFKLRECEDGKLNGLPLRIFHSHGSTSEEEAKQEMQRVIDSSRAELLRMVLQQDGSVIPRPCKDLFWKMCRVLHLFYMKNDGLTSPTEMVNTPSNELWFAFGNTKTRFSKEFYLVTWLKFDKLSEATITRPYEKAADGIHYRYWPNCEGIELKELKQLFENPIGQDGIQKVKEGDVIKLALLLISHCMLFRLNMRAAAQPWALMLEDNIVEWNDFPWEHTNHIYDSCNSSNNKLLYPNGSIERIKEQFQKIQLSPSSYDTAWVAMVPSPVSSKNPCFPDCVDWILENQHSDGSWGLHHSHPSLIKDGLSSTLACILALRRWKAGQKHVKKGRKAYLAYVGEGLMRNSKKWKEFMKYQRKNGSLFNSPSTTAAALMHQYDAKAHHYLHSLLSNFGGSVPTAYPLDVHAHLRTVDMVEKLGIARHFEDEIRSVLDRIYECWLMNDEEIFLEPTTLAMAFRILRMNGYNVSPDCLSQLSDANYFNNTLEGYVKDVNAVSESYKASQVKILPNEECLDNLGSWSRMFLKQALTTNQRLGNRVALEEEISDHLNLRMIQS</sequence>
<dbReference type="InterPro" id="IPR008930">
    <property type="entry name" value="Terpenoid_cyclase/PrenylTrfase"/>
</dbReference>
<keyword evidence="3" id="KW-0456">Lyase</keyword>
<dbReference type="GO" id="GO:0016102">
    <property type="term" value="P:diterpenoid biosynthetic process"/>
    <property type="evidence" value="ECO:0007669"/>
    <property type="project" value="TreeGrafter"/>
</dbReference>